<dbReference type="Pfam" id="PF13102">
    <property type="entry name" value="Phage_int_SAM_5"/>
    <property type="match status" value="1"/>
</dbReference>
<name>A0A495J014_9SPHI</name>
<gene>
    <name evidence="7" type="ORF">BDD43_2144</name>
</gene>
<dbReference type="InterPro" id="IPR035386">
    <property type="entry name" value="Arm-DNA-bind_5"/>
</dbReference>
<feature type="domain" description="Tyr recombinase" evidence="4">
    <location>
        <begin position="262"/>
        <end position="408"/>
    </location>
</feature>
<evidence type="ECO:0000313" key="8">
    <source>
        <dbReference type="Proteomes" id="UP000268007"/>
    </source>
</evidence>
<evidence type="ECO:0000259" key="6">
    <source>
        <dbReference type="Pfam" id="PF17293"/>
    </source>
</evidence>
<evidence type="ECO:0000313" key="7">
    <source>
        <dbReference type="EMBL" id="RKR81981.1"/>
    </source>
</evidence>
<dbReference type="InterPro" id="IPR050090">
    <property type="entry name" value="Tyrosine_recombinase_XerCD"/>
</dbReference>
<dbReference type="Proteomes" id="UP000268007">
    <property type="component" value="Unassembled WGS sequence"/>
</dbReference>
<feature type="domain" description="Arm DNA-binding" evidence="6">
    <location>
        <begin position="6"/>
        <end position="91"/>
    </location>
</feature>
<dbReference type="PANTHER" id="PTHR30349:SF64">
    <property type="entry name" value="PROPHAGE INTEGRASE INTD-RELATED"/>
    <property type="match status" value="1"/>
</dbReference>
<comment type="caution">
    <text evidence="7">The sequence shown here is derived from an EMBL/GenBank/DDBJ whole genome shotgun (WGS) entry which is preliminary data.</text>
</comment>
<dbReference type="Pfam" id="PF17293">
    <property type="entry name" value="Arm-DNA-bind_5"/>
    <property type="match status" value="1"/>
</dbReference>
<reference evidence="7 8" key="1">
    <citation type="submission" date="2018-10" db="EMBL/GenBank/DDBJ databases">
        <title>Genomic Encyclopedia of Archaeal and Bacterial Type Strains, Phase II (KMG-II): from individual species to whole genera.</title>
        <authorList>
            <person name="Goeker M."/>
        </authorList>
    </citation>
    <scope>NUCLEOTIDE SEQUENCE [LARGE SCALE GENOMIC DNA]</scope>
    <source>
        <strain evidence="7 8">DSM 18602</strain>
    </source>
</reference>
<keyword evidence="3" id="KW-0233">DNA recombination</keyword>
<dbReference type="Pfam" id="PF00589">
    <property type="entry name" value="Phage_integrase"/>
    <property type="match status" value="1"/>
</dbReference>
<dbReference type="GO" id="GO:0006310">
    <property type="term" value="P:DNA recombination"/>
    <property type="evidence" value="ECO:0007669"/>
    <property type="project" value="UniProtKB-KW"/>
</dbReference>
<accession>A0A495J014</accession>
<dbReference type="AlphaFoldDB" id="A0A495J014"/>
<dbReference type="RefSeq" id="WP_121197628.1">
    <property type="nucleotide sequence ID" value="NZ_RBKU01000001.1"/>
</dbReference>
<dbReference type="InterPro" id="IPR025269">
    <property type="entry name" value="SAM-like_dom"/>
</dbReference>
<dbReference type="SUPFAM" id="SSF56349">
    <property type="entry name" value="DNA breaking-rejoining enzymes"/>
    <property type="match status" value="1"/>
</dbReference>
<sequence length="424" mass="48886">MATVRVYIRKRAAKDGKFPISICITINRKQEYILTGQKLDSLSQWDEKSQRVRKTHPNATRLNNFLLTELAKANDKALELETKGKVSAKAVKTELKPVEERIVYFRDIADRHMQEQFQCGNYDVIRTDKARLKRFYEFAKDGKVTFPEINSEFMQRYVVFLKSAKKYRFSDKSAIQPLSERTITNHLIIVRTIYNRAISAKLASKEDYPFGAHGKVTIRFPQSAKVGLSETEIANLETLDLSGHTPIYNDARNIWLTEYFFAGMRVTDCLLLKWTDLQDGRLYYQMSKNGEHGSLKVPGKALAIIEQYRYGCGDKVNNRHNLIFPYLKDLPSLDDRFALRRRISHVVKRLNKAMGSIMVMIGSTKNASQHKARHSFAQRAEEKEIHPKVLQKLYRHESLLTTMGYQSNFSTKKADDAIDAVIGF</sequence>
<feature type="domain" description="Phage integrase SAM-like" evidence="5">
    <location>
        <begin position="105"/>
        <end position="209"/>
    </location>
</feature>
<evidence type="ECO:0000256" key="1">
    <source>
        <dbReference type="ARBA" id="ARBA00008857"/>
    </source>
</evidence>
<keyword evidence="2" id="KW-0238">DNA-binding</keyword>
<protein>
    <submittedName>
        <fullName evidence="7">Site-specific recombinase XerD</fullName>
    </submittedName>
</protein>
<organism evidence="7 8">
    <name type="scientific">Mucilaginibacter gracilis</name>
    <dbReference type="NCBI Taxonomy" id="423350"/>
    <lineage>
        <taxon>Bacteria</taxon>
        <taxon>Pseudomonadati</taxon>
        <taxon>Bacteroidota</taxon>
        <taxon>Sphingobacteriia</taxon>
        <taxon>Sphingobacteriales</taxon>
        <taxon>Sphingobacteriaceae</taxon>
        <taxon>Mucilaginibacter</taxon>
    </lineage>
</organism>
<evidence type="ECO:0000259" key="5">
    <source>
        <dbReference type="Pfam" id="PF13102"/>
    </source>
</evidence>
<dbReference type="InterPro" id="IPR011010">
    <property type="entry name" value="DNA_brk_join_enz"/>
</dbReference>
<dbReference type="GO" id="GO:0003677">
    <property type="term" value="F:DNA binding"/>
    <property type="evidence" value="ECO:0007669"/>
    <property type="project" value="UniProtKB-KW"/>
</dbReference>
<dbReference type="InterPro" id="IPR002104">
    <property type="entry name" value="Integrase_catalytic"/>
</dbReference>
<dbReference type="Gene3D" id="1.10.150.130">
    <property type="match status" value="1"/>
</dbReference>
<evidence type="ECO:0000256" key="2">
    <source>
        <dbReference type="ARBA" id="ARBA00023125"/>
    </source>
</evidence>
<dbReference type="OrthoDB" id="1094492at2"/>
<dbReference type="InterPro" id="IPR010998">
    <property type="entry name" value="Integrase_recombinase_N"/>
</dbReference>
<dbReference type="Gene3D" id="1.10.443.10">
    <property type="entry name" value="Intergrase catalytic core"/>
    <property type="match status" value="1"/>
</dbReference>
<evidence type="ECO:0000259" key="4">
    <source>
        <dbReference type="Pfam" id="PF00589"/>
    </source>
</evidence>
<dbReference type="GO" id="GO:0015074">
    <property type="term" value="P:DNA integration"/>
    <property type="evidence" value="ECO:0007669"/>
    <property type="project" value="InterPro"/>
</dbReference>
<evidence type="ECO:0000256" key="3">
    <source>
        <dbReference type="ARBA" id="ARBA00023172"/>
    </source>
</evidence>
<dbReference type="PANTHER" id="PTHR30349">
    <property type="entry name" value="PHAGE INTEGRASE-RELATED"/>
    <property type="match status" value="1"/>
</dbReference>
<proteinExistence type="inferred from homology"/>
<dbReference type="EMBL" id="RBKU01000001">
    <property type="protein sequence ID" value="RKR81981.1"/>
    <property type="molecule type" value="Genomic_DNA"/>
</dbReference>
<dbReference type="InterPro" id="IPR013762">
    <property type="entry name" value="Integrase-like_cat_sf"/>
</dbReference>
<keyword evidence="8" id="KW-1185">Reference proteome</keyword>
<comment type="similarity">
    <text evidence="1">Belongs to the 'phage' integrase family.</text>
</comment>